<protein>
    <recommendedName>
        <fullName evidence="3">CBS domain-containing protein</fullName>
    </recommendedName>
</protein>
<dbReference type="Gene3D" id="3.10.580.10">
    <property type="entry name" value="CBS-domain"/>
    <property type="match status" value="1"/>
</dbReference>
<dbReference type="InterPro" id="IPR000644">
    <property type="entry name" value="CBS_dom"/>
</dbReference>
<dbReference type="InterPro" id="IPR051257">
    <property type="entry name" value="Diverse_CBS-Domain"/>
</dbReference>
<reference evidence="4 5" key="1">
    <citation type="submission" date="2016-09" db="EMBL/GenBank/DDBJ databases">
        <title>Draft genome sequence for the type strain of Vulcanibacillus modesticaldus BR, a strictly anaerobic, moderately thermophilic, and nitrate-reducing bacterium from deep sea-hydrothermal vents of the Mid-Atlantic Ridge.</title>
        <authorList>
            <person name="Abin C.A."/>
            <person name="Hollibaugh J.T."/>
        </authorList>
    </citation>
    <scope>NUCLEOTIDE SEQUENCE [LARGE SCALE GENOMIC DNA]</scope>
    <source>
        <strain evidence="4 5">BR</strain>
    </source>
</reference>
<evidence type="ECO:0000259" key="3">
    <source>
        <dbReference type="PROSITE" id="PS51371"/>
    </source>
</evidence>
<keyword evidence="5" id="KW-1185">Reference proteome</keyword>
<accession>A0A1D2YUP0</accession>
<evidence type="ECO:0000256" key="1">
    <source>
        <dbReference type="ARBA" id="ARBA00023122"/>
    </source>
</evidence>
<name>A0A1D2YUP0_9BACI</name>
<evidence type="ECO:0000256" key="2">
    <source>
        <dbReference type="PROSITE-ProRule" id="PRU00703"/>
    </source>
</evidence>
<dbReference type="SUPFAM" id="SSF54631">
    <property type="entry name" value="CBS-domain pair"/>
    <property type="match status" value="1"/>
</dbReference>
<keyword evidence="1 2" id="KW-0129">CBS domain</keyword>
<proteinExistence type="predicted"/>
<dbReference type="EMBL" id="MIJF01000024">
    <property type="protein sequence ID" value="OEF99428.1"/>
    <property type="molecule type" value="Genomic_DNA"/>
</dbReference>
<dbReference type="PROSITE" id="PS51371">
    <property type="entry name" value="CBS"/>
    <property type="match status" value="2"/>
</dbReference>
<dbReference type="SMART" id="SM00116">
    <property type="entry name" value="CBS"/>
    <property type="match status" value="2"/>
</dbReference>
<dbReference type="Pfam" id="PF00571">
    <property type="entry name" value="CBS"/>
    <property type="match status" value="2"/>
</dbReference>
<sequence length="137" mass="15963">MSKEIKSLIVPKEKVMVVESTWNLEQALRKLIETGWTSVPVINPKMEVEGIISKSLILNHARLEKVPLFHDFKRRNVNEAMKRNIPTLSEDTTLHYGIELLVDWAYLPVVNKEKKFIGILTRRSVLDYLLKAFYNEL</sequence>
<dbReference type="Proteomes" id="UP000243739">
    <property type="component" value="Unassembled WGS sequence"/>
</dbReference>
<dbReference type="PANTHER" id="PTHR43080">
    <property type="entry name" value="CBS DOMAIN-CONTAINING PROTEIN CBSX3, MITOCHONDRIAL"/>
    <property type="match status" value="1"/>
</dbReference>
<gene>
    <name evidence="4" type="ORF">BHF71_01805</name>
</gene>
<evidence type="ECO:0000313" key="4">
    <source>
        <dbReference type="EMBL" id="OEF99428.1"/>
    </source>
</evidence>
<dbReference type="PANTHER" id="PTHR43080:SF30">
    <property type="entry name" value="CYCLIC DI-AMP RECEPTOR B"/>
    <property type="match status" value="1"/>
</dbReference>
<dbReference type="InterPro" id="IPR046342">
    <property type="entry name" value="CBS_dom_sf"/>
</dbReference>
<comment type="caution">
    <text evidence="4">The sequence shown here is derived from an EMBL/GenBank/DDBJ whole genome shotgun (WGS) entry which is preliminary data.</text>
</comment>
<evidence type="ECO:0000313" key="5">
    <source>
        <dbReference type="Proteomes" id="UP000243739"/>
    </source>
</evidence>
<feature type="domain" description="CBS" evidence="3">
    <location>
        <begin position="81"/>
        <end position="137"/>
    </location>
</feature>
<organism evidence="4 5">
    <name type="scientific">Vulcanibacillus modesticaldus</name>
    <dbReference type="NCBI Taxonomy" id="337097"/>
    <lineage>
        <taxon>Bacteria</taxon>
        <taxon>Bacillati</taxon>
        <taxon>Bacillota</taxon>
        <taxon>Bacilli</taxon>
        <taxon>Bacillales</taxon>
        <taxon>Bacillaceae</taxon>
        <taxon>Vulcanibacillus</taxon>
    </lineage>
</organism>
<feature type="domain" description="CBS" evidence="3">
    <location>
        <begin position="9"/>
        <end position="68"/>
    </location>
</feature>
<dbReference type="AlphaFoldDB" id="A0A1D2YUP0"/>
<dbReference type="STRING" id="337097.BHF71_01805"/>